<dbReference type="EMBL" id="DSRD01000663">
    <property type="protein sequence ID" value="HGW94718.1"/>
    <property type="molecule type" value="Genomic_DNA"/>
</dbReference>
<organism evidence="2">
    <name type="scientific">Oscillatoriales cyanobacterium SpSt-402</name>
    <dbReference type="NCBI Taxonomy" id="2282168"/>
    <lineage>
        <taxon>Bacteria</taxon>
        <taxon>Bacillati</taxon>
        <taxon>Cyanobacteriota</taxon>
        <taxon>Cyanophyceae</taxon>
        <taxon>Oscillatoriophycideae</taxon>
        <taxon>Oscillatoriales</taxon>
    </lineage>
</organism>
<name>A0A832H4L2_9CYAN</name>
<evidence type="ECO:0000313" key="2">
    <source>
        <dbReference type="EMBL" id="HGW94718.1"/>
    </source>
</evidence>
<gene>
    <name evidence="2" type="ORF">ENR47_10615</name>
</gene>
<proteinExistence type="predicted"/>
<accession>A0A832H4L2</accession>
<protein>
    <submittedName>
        <fullName evidence="2">Uncharacterized protein</fullName>
    </submittedName>
</protein>
<feature type="region of interest" description="Disordered" evidence="1">
    <location>
        <begin position="61"/>
        <end position="118"/>
    </location>
</feature>
<evidence type="ECO:0000256" key="1">
    <source>
        <dbReference type="SAM" id="MobiDB-lite"/>
    </source>
</evidence>
<feature type="compositionally biased region" description="Polar residues" evidence="1">
    <location>
        <begin position="71"/>
        <end position="90"/>
    </location>
</feature>
<comment type="caution">
    <text evidence="2">The sequence shown here is derived from an EMBL/GenBank/DDBJ whole genome shotgun (WGS) entry which is preliminary data.</text>
</comment>
<reference evidence="2" key="1">
    <citation type="journal article" date="2020" name="mSystems">
        <title>Genome- and Community-Level Interaction Insights into Carbon Utilization and Element Cycling Functions of Hydrothermarchaeota in Hydrothermal Sediment.</title>
        <authorList>
            <person name="Zhou Z."/>
            <person name="Liu Y."/>
            <person name="Xu W."/>
            <person name="Pan J."/>
            <person name="Luo Z.H."/>
            <person name="Li M."/>
        </authorList>
    </citation>
    <scope>NUCLEOTIDE SEQUENCE [LARGE SCALE GENOMIC DNA]</scope>
    <source>
        <strain evidence="2">SpSt-402</strain>
    </source>
</reference>
<dbReference type="AlphaFoldDB" id="A0A832H4L2"/>
<sequence>MTTDESLSILLKLVNGNKEECYQRVETVRKTYPGKSMQWCIEKAIYDLRFGKKSIKPNATLSRWGEGGGTFNSSPTSSKPASQPVATPSKTAKPALQLPPPPPPNSALSSPTQPKQETLFAPSLPDLAALVRAKRQTVVRQPANESTKQKLFTLAGNRAVAMRLVERIQTANPDRSEQWVYEKAIYDLERDRL</sequence>